<feature type="non-terminal residue" evidence="1">
    <location>
        <position position="80"/>
    </location>
</feature>
<reference evidence="1" key="1">
    <citation type="journal article" date="2019" name="Sci. Rep.">
        <title>Draft genome of Tanacetum cinerariifolium, the natural source of mosquito coil.</title>
        <authorList>
            <person name="Yamashiro T."/>
            <person name="Shiraishi A."/>
            <person name="Satake H."/>
            <person name="Nakayama K."/>
        </authorList>
    </citation>
    <scope>NUCLEOTIDE SEQUENCE</scope>
</reference>
<evidence type="ECO:0000313" key="1">
    <source>
        <dbReference type="EMBL" id="GFB08051.1"/>
    </source>
</evidence>
<proteinExistence type="predicted"/>
<sequence>LNMVICMVYETAEAVKNEAYAKSNSDKNAMKKGSQAYRIKEKRASLLEVEQKYVRYDQDSDISDLIHAGAVDERRAIKQR</sequence>
<protein>
    <submittedName>
        <fullName evidence="1">Uncharacterized protein</fullName>
    </submittedName>
</protein>
<feature type="non-terminal residue" evidence="1">
    <location>
        <position position="1"/>
    </location>
</feature>
<gene>
    <name evidence="1" type="ORF">Tci_680022</name>
</gene>
<organism evidence="1">
    <name type="scientific">Tanacetum cinerariifolium</name>
    <name type="common">Dalmatian daisy</name>
    <name type="synonym">Chrysanthemum cinerariifolium</name>
    <dbReference type="NCBI Taxonomy" id="118510"/>
    <lineage>
        <taxon>Eukaryota</taxon>
        <taxon>Viridiplantae</taxon>
        <taxon>Streptophyta</taxon>
        <taxon>Embryophyta</taxon>
        <taxon>Tracheophyta</taxon>
        <taxon>Spermatophyta</taxon>
        <taxon>Magnoliopsida</taxon>
        <taxon>eudicotyledons</taxon>
        <taxon>Gunneridae</taxon>
        <taxon>Pentapetalae</taxon>
        <taxon>asterids</taxon>
        <taxon>campanulids</taxon>
        <taxon>Asterales</taxon>
        <taxon>Asteraceae</taxon>
        <taxon>Asteroideae</taxon>
        <taxon>Anthemideae</taxon>
        <taxon>Anthemidinae</taxon>
        <taxon>Tanacetum</taxon>
    </lineage>
</organism>
<accession>A0A699KRP4</accession>
<comment type="caution">
    <text evidence="1">The sequence shown here is derived from an EMBL/GenBank/DDBJ whole genome shotgun (WGS) entry which is preliminary data.</text>
</comment>
<name>A0A699KRP4_TANCI</name>
<dbReference type="EMBL" id="BKCJ010547788">
    <property type="protein sequence ID" value="GFB08051.1"/>
    <property type="molecule type" value="Genomic_DNA"/>
</dbReference>
<dbReference type="AlphaFoldDB" id="A0A699KRP4"/>